<dbReference type="GO" id="GO:0015996">
    <property type="term" value="P:chlorophyll catabolic process"/>
    <property type="evidence" value="ECO:0007669"/>
    <property type="project" value="UniProtKB-KW"/>
</dbReference>
<evidence type="ECO:0000256" key="1">
    <source>
        <dbReference type="ARBA" id="ARBA00004514"/>
    </source>
</evidence>
<reference evidence="9" key="1">
    <citation type="journal article" date="2022" name="Front. Genet.">
        <title>Chromosome-Scale Assembly of the Dendrobium nobile Genome Provides Insights Into the Molecular Mechanism of the Biosynthesis of the Medicinal Active Ingredient of Dendrobium.</title>
        <authorList>
            <person name="Xu Q."/>
            <person name="Niu S.-C."/>
            <person name="Li K.-L."/>
            <person name="Zheng P.-J."/>
            <person name="Zhang X.-J."/>
            <person name="Jia Y."/>
            <person name="Liu Y."/>
            <person name="Niu Y.-X."/>
            <person name="Yu L.-H."/>
            <person name="Chen D.-F."/>
            <person name="Zhang G.-Q."/>
        </authorList>
    </citation>
    <scope>NUCLEOTIDE SEQUENCE</scope>
    <source>
        <tissue evidence="9">Leaf</tissue>
    </source>
</reference>
<evidence type="ECO:0000313" key="10">
    <source>
        <dbReference type="Proteomes" id="UP000829196"/>
    </source>
</evidence>
<evidence type="ECO:0000256" key="3">
    <source>
        <dbReference type="ARBA" id="ARBA00010701"/>
    </source>
</evidence>
<name>A0A8T3BNS4_DENNO</name>
<dbReference type="PANTHER" id="PTHR33428">
    <property type="entry name" value="CHLOROPHYLLASE-2, CHLOROPLASTIC"/>
    <property type="match status" value="1"/>
</dbReference>
<dbReference type="AlphaFoldDB" id="A0A8T3BNS4"/>
<dbReference type="Proteomes" id="UP000829196">
    <property type="component" value="Unassembled WGS sequence"/>
</dbReference>
<dbReference type="SUPFAM" id="SSF53474">
    <property type="entry name" value="alpha/beta-Hydrolases"/>
    <property type="match status" value="1"/>
</dbReference>
<evidence type="ECO:0000256" key="6">
    <source>
        <dbReference type="ARBA" id="ARBA00022801"/>
    </source>
</evidence>
<gene>
    <name evidence="9" type="ORF">KFK09_008801</name>
</gene>
<evidence type="ECO:0000256" key="2">
    <source>
        <dbReference type="ARBA" id="ARBA00005212"/>
    </source>
</evidence>
<dbReference type="GO" id="GO:0005829">
    <property type="term" value="C:cytosol"/>
    <property type="evidence" value="ECO:0007669"/>
    <property type="project" value="UniProtKB-SubCell"/>
</dbReference>
<evidence type="ECO:0000256" key="7">
    <source>
        <dbReference type="ARBA" id="ARBA00022817"/>
    </source>
</evidence>
<keyword evidence="5" id="KW-0963">Cytoplasm</keyword>
<keyword evidence="10" id="KW-1185">Reference proteome</keyword>
<dbReference type="EMBL" id="JAGYWB010000007">
    <property type="protein sequence ID" value="KAI0516129.1"/>
    <property type="molecule type" value="Genomic_DNA"/>
</dbReference>
<evidence type="ECO:0000256" key="5">
    <source>
        <dbReference type="ARBA" id="ARBA00022490"/>
    </source>
</evidence>
<dbReference type="PANTHER" id="PTHR33428:SF2">
    <property type="entry name" value="CHLOROPHYLLASE-2"/>
    <property type="match status" value="1"/>
</dbReference>
<comment type="caution">
    <text evidence="9">The sequence shown here is derived from an EMBL/GenBank/DDBJ whole genome shotgun (WGS) entry which is preliminary data.</text>
</comment>
<dbReference type="InterPro" id="IPR017395">
    <property type="entry name" value="Chlorophyllase-like"/>
</dbReference>
<keyword evidence="7" id="KW-0881">Chlorophyll catabolism</keyword>
<comment type="similarity">
    <text evidence="3">Belongs to the AB hydrolase superfamily. Lipase family.</text>
</comment>
<dbReference type="OrthoDB" id="2093222at2759"/>
<organism evidence="9 10">
    <name type="scientific">Dendrobium nobile</name>
    <name type="common">Orchid</name>
    <dbReference type="NCBI Taxonomy" id="94219"/>
    <lineage>
        <taxon>Eukaryota</taxon>
        <taxon>Viridiplantae</taxon>
        <taxon>Streptophyta</taxon>
        <taxon>Embryophyta</taxon>
        <taxon>Tracheophyta</taxon>
        <taxon>Spermatophyta</taxon>
        <taxon>Magnoliopsida</taxon>
        <taxon>Liliopsida</taxon>
        <taxon>Asparagales</taxon>
        <taxon>Orchidaceae</taxon>
        <taxon>Epidendroideae</taxon>
        <taxon>Malaxideae</taxon>
        <taxon>Dendrobiinae</taxon>
        <taxon>Dendrobium</taxon>
    </lineage>
</organism>
<keyword evidence="6" id="KW-0378">Hydrolase</keyword>
<sequence>MSYPCHVFKTGKHTVKLISVHQEDSQSSASSPPPKPLLVSAPCEEGEFPVLVFLHGFLLYNSFYTQLLQHISSHGFIVVAPQLYTIAGPDSSEEISDAAKTTDWLINGLVHILPNHVQPNLNKLAIAGHSRGGKVAFALALGYAKTSLTFSALMAFDPVDGMDKGKQTNPPILTYIPHSFELKMAALVIGSGLGGLKKNLFFPPCSPQGVSHQDFFDECKSPACHLVAKDYGHLDILDDETKGIRGKSTYCLCAHGKAREPMRSFVGGAMVAFMRAYLEGEMEDLWSLRDNPELAIPVAVSIACFQD</sequence>
<protein>
    <recommendedName>
        <fullName evidence="4">chlorophyllase</fullName>
        <ecNumber evidence="4">3.1.1.14</ecNumber>
    </recommendedName>
</protein>
<comment type="catalytic activity">
    <reaction evidence="8">
        <text>a chlorophyll + H2O = a chlorophyllide + phytol + H(+)</text>
        <dbReference type="Rhea" id="RHEA:19605"/>
        <dbReference type="ChEBI" id="CHEBI:15377"/>
        <dbReference type="ChEBI" id="CHEBI:15378"/>
        <dbReference type="ChEBI" id="CHEBI:17327"/>
        <dbReference type="ChEBI" id="CHEBI:139291"/>
        <dbReference type="ChEBI" id="CHEBI:139292"/>
        <dbReference type="EC" id="3.1.1.14"/>
    </reaction>
    <physiologicalReaction direction="left-to-right" evidence="8">
        <dbReference type="Rhea" id="RHEA:19606"/>
    </physiologicalReaction>
</comment>
<dbReference type="EC" id="3.1.1.14" evidence="4"/>
<comment type="pathway">
    <text evidence="2">Porphyrin-containing compound metabolism; chlorophyll degradation.</text>
</comment>
<dbReference type="GO" id="GO:0047746">
    <property type="term" value="F:chlorophyllase activity"/>
    <property type="evidence" value="ECO:0007669"/>
    <property type="project" value="UniProtKB-EC"/>
</dbReference>
<evidence type="ECO:0000313" key="9">
    <source>
        <dbReference type="EMBL" id="KAI0516129.1"/>
    </source>
</evidence>
<evidence type="ECO:0000256" key="4">
    <source>
        <dbReference type="ARBA" id="ARBA00013226"/>
    </source>
</evidence>
<evidence type="ECO:0000256" key="8">
    <source>
        <dbReference type="ARBA" id="ARBA00053022"/>
    </source>
</evidence>
<proteinExistence type="inferred from homology"/>
<dbReference type="InterPro" id="IPR029058">
    <property type="entry name" value="AB_hydrolase_fold"/>
</dbReference>
<dbReference type="FunFam" id="3.40.50.1820:FF:000159">
    <property type="entry name" value="Chlorophyllase-2, chloroplastic"/>
    <property type="match status" value="1"/>
</dbReference>
<dbReference type="Gene3D" id="3.40.50.1820">
    <property type="entry name" value="alpha/beta hydrolase"/>
    <property type="match status" value="1"/>
</dbReference>
<accession>A0A8T3BNS4</accession>
<dbReference type="SMR" id="A0A8T3BNS4"/>
<dbReference type="Pfam" id="PF07224">
    <property type="entry name" value="Chlorophyllase"/>
    <property type="match status" value="1"/>
</dbReference>
<comment type="subcellular location">
    <subcellularLocation>
        <location evidence="1">Cytoplasm</location>
        <location evidence="1">Cytosol</location>
    </subcellularLocation>
</comment>